<dbReference type="InterPro" id="IPR036396">
    <property type="entry name" value="Cyt_P450_sf"/>
</dbReference>
<dbReference type="Gene3D" id="1.10.630.10">
    <property type="entry name" value="Cytochrome P450"/>
    <property type="match status" value="1"/>
</dbReference>
<sequence length="384" mass="42254">MHALDFDPVLRRLVDAPRAERLTLTHGSAPVWVFTHHDDVRVVTSDARFSRRAVLTADAGRNVVVRPLLDDDATYQDGATHARIRHAMARVFTRARIDRSRARVESVATSLVERMRDRGTRADLVESLTSPFALEIACDTVGVPREMWPAVCDGLEKVFETTTAARDALRAREDLAERFASLVAAARRDPGDDLIGVLATDGVDRLTDEQITAAAFHTTHAGWQAIRNHSANMLYLLLTRPREMERLRAEPAGLDAAVEEMLRFIPRMGGVGVERIATEDVRVGGVTVARGEAVYVSYAAANRDPRVFPEPDQLDLGRSDNSHVAYGYGPHYCPAAALATVELHTVITAVLRGLPGVRLAVAEQDVPWRTGSLLRGPRSLPVVW</sequence>
<dbReference type="EMBL" id="SOCP01000001">
    <property type="protein sequence ID" value="TDV57408.1"/>
    <property type="molecule type" value="Genomic_DNA"/>
</dbReference>
<evidence type="ECO:0000313" key="7">
    <source>
        <dbReference type="EMBL" id="TDV57408.1"/>
    </source>
</evidence>
<evidence type="ECO:0000256" key="5">
    <source>
        <dbReference type="ARBA" id="ARBA00023004"/>
    </source>
</evidence>
<keyword evidence="3" id="KW-0479">Metal-binding</keyword>
<dbReference type="GO" id="GO:0020037">
    <property type="term" value="F:heme binding"/>
    <property type="evidence" value="ECO:0007669"/>
    <property type="project" value="InterPro"/>
</dbReference>
<evidence type="ECO:0000256" key="3">
    <source>
        <dbReference type="ARBA" id="ARBA00022723"/>
    </source>
</evidence>
<keyword evidence="4" id="KW-0560">Oxidoreductase</keyword>
<reference evidence="7 8" key="1">
    <citation type="submission" date="2019-03" db="EMBL/GenBank/DDBJ databases">
        <title>Genomic Encyclopedia of Archaeal and Bacterial Type Strains, Phase II (KMG-II): from individual species to whole genera.</title>
        <authorList>
            <person name="Goeker M."/>
        </authorList>
    </citation>
    <scope>NUCLEOTIDE SEQUENCE [LARGE SCALE GENOMIC DNA]</scope>
    <source>
        <strain evidence="7 8">DSM 45499</strain>
    </source>
</reference>
<name>A0A4R7W5L9_9PSEU</name>
<dbReference type="SUPFAM" id="SSF48264">
    <property type="entry name" value="Cytochrome P450"/>
    <property type="match status" value="1"/>
</dbReference>
<dbReference type="Proteomes" id="UP000294927">
    <property type="component" value="Unassembled WGS sequence"/>
</dbReference>
<gene>
    <name evidence="7" type="ORF">CLV71_101279</name>
</gene>
<evidence type="ECO:0000256" key="6">
    <source>
        <dbReference type="ARBA" id="ARBA00023033"/>
    </source>
</evidence>
<dbReference type="GO" id="GO:0005506">
    <property type="term" value="F:iron ion binding"/>
    <property type="evidence" value="ECO:0007669"/>
    <property type="project" value="InterPro"/>
</dbReference>
<evidence type="ECO:0000256" key="4">
    <source>
        <dbReference type="ARBA" id="ARBA00023002"/>
    </source>
</evidence>
<dbReference type="GO" id="GO:0016705">
    <property type="term" value="F:oxidoreductase activity, acting on paired donors, with incorporation or reduction of molecular oxygen"/>
    <property type="evidence" value="ECO:0007669"/>
    <property type="project" value="InterPro"/>
</dbReference>
<evidence type="ECO:0000256" key="1">
    <source>
        <dbReference type="ARBA" id="ARBA00010617"/>
    </source>
</evidence>
<dbReference type="FunFam" id="1.10.630.10:FF:000018">
    <property type="entry name" value="Cytochrome P450 monooxygenase"/>
    <property type="match status" value="1"/>
</dbReference>
<dbReference type="Pfam" id="PF00067">
    <property type="entry name" value="p450"/>
    <property type="match status" value="1"/>
</dbReference>
<dbReference type="GO" id="GO:0004497">
    <property type="term" value="F:monooxygenase activity"/>
    <property type="evidence" value="ECO:0007669"/>
    <property type="project" value="UniProtKB-KW"/>
</dbReference>
<comment type="similarity">
    <text evidence="1">Belongs to the cytochrome P450 family.</text>
</comment>
<dbReference type="PANTHER" id="PTHR46696">
    <property type="entry name" value="P450, PUTATIVE (EUROFUNG)-RELATED"/>
    <property type="match status" value="1"/>
</dbReference>
<keyword evidence="5" id="KW-0408">Iron</keyword>
<dbReference type="InterPro" id="IPR002397">
    <property type="entry name" value="Cyt_P450_B"/>
</dbReference>
<accession>A0A4R7W5L9</accession>
<dbReference type="AlphaFoldDB" id="A0A4R7W5L9"/>
<dbReference type="PANTHER" id="PTHR46696:SF1">
    <property type="entry name" value="CYTOCHROME P450 YJIB-RELATED"/>
    <property type="match status" value="1"/>
</dbReference>
<keyword evidence="6" id="KW-0503">Monooxygenase</keyword>
<evidence type="ECO:0000313" key="8">
    <source>
        <dbReference type="Proteomes" id="UP000294927"/>
    </source>
</evidence>
<evidence type="ECO:0000256" key="2">
    <source>
        <dbReference type="ARBA" id="ARBA00022617"/>
    </source>
</evidence>
<dbReference type="InterPro" id="IPR001128">
    <property type="entry name" value="Cyt_P450"/>
</dbReference>
<dbReference type="PRINTS" id="PR00359">
    <property type="entry name" value="BP450"/>
</dbReference>
<keyword evidence="2" id="KW-0349">Heme</keyword>
<proteinExistence type="inferred from homology"/>
<organism evidence="7 8">
    <name type="scientific">Actinophytocola oryzae</name>
    <dbReference type="NCBI Taxonomy" id="502181"/>
    <lineage>
        <taxon>Bacteria</taxon>
        <taxon>Bacillati</taxon>
        <taxon>Actinomycetota</taxon>
        <taxon>Actinomycetes</taxon>
        <taxon>Pseudonocardiales</taxon>
        <taxon>Pseudonocardiaceae</taxon>
    </lineage>
</organism>
<keyword evidence="8" id="KW-1185">Reference proteome</keyword>
<protein>
    <submittedName>
        <fullName evidence="7">Biflaviolin synthase</fullName>
    </submittedName>
</protein>
<comment type="caution">
    <text evidence="7">The sequence shown here is derived from an EMBL/GenBank/DDBJ whole genome shotgun (WGS) entry which is preliminary data.</text>
</comment>